<protein>
    <recommendedName>
        <fullName evidence="3">Integrase zinc-binding domain-containing protein</fullName>
    </recommendedName>
</protein>
<dbReference type="PANTHER" id="PTHR47331:SF6">
    <property type="entry name" value="DOUBLECORTIN DOMAIN-CONTAINING PROTEIN"/>
    <property type="match status" value="1"/>
</dbReference>
<dbReference type="InterPro" id="IPR008042">
    <property type="entry name" value="Retrotrans_Pao"/>
</dbReference>
<evidence type="ECO:0000313" key="2">
    <source>
        <dbReference type="Proteomes" id="UP000801492"/>
    </source>
</evidence>
<accession>A0A8K0CVU1</accession>
<dbReference type="AlphaFoldDB" id="A0A8K0CVU1"/>
<dbReference type="PANTHER" id="PTHR47331">
    <property type="entry name" value="PHD-TYPE DOMAIN-CONTAINING PROTEIN"/>
    <property type="match status" value="1"/>
</dbReference>
<dbReference type="EMBL" id="VTPC01034140">
    <property type="protein sequence ID" value="KAF2891337.1"/>
    <property type="molecule type" value="Genomic_DNA"/>
</dbReference>
<dbReference type="OrthoDB" id="7419294at2759"/>
<gene>
    <name evidence="1" type="ORF">ILUMI_14836</name>
</gene>
<keyword evidence="2" id="KW-1185">Reference proteome</keyword>
<comment type="caution">
    <text evidence="1">The sequence shown here is derived from an EMBL/GenBank/DDBJ whole genome shotgun (WGS) entry which is preliminary data.</text>
</comment>
<evidence type="ECO:0008006" key="3">
    <source>
        <dbReference type="Google" id="ProtNLM"/>
    </source>
</evidence>
<dbReference type="Pfam" id="PF05380">
    <property type="entry name" value="Peptidase_A17"/>
    <property type="match status" value="1"/>
</dbReference>
<dbReference type="Proteomes" id="UP000801492">
    <property type="component" value="Unassembled WGS sequence"/>
</dbReference>
<evidence type="ECO:0000313" key="1">
    <source>
        <dbReference type="EMBL" id="KAF2891337.1"/>
    </source>
</evidence>
<organism evidence="1 2">
    <name type="scientific">Ignelater luminosus</name>
    <name type="common">Cucubano</name>
    <name type="synonym">Pyrophorus luminosus</name>
    <dbReference type="NCBI Taxonomy" id="2038154"/>
    <lineage>
        <taxon>Eukaryota</taxon>
        <taxon>Metazoa</taxon>
        <taxon>Ecdysozoa</taxon>
        <taxon>Arthropoda</taxon>
        <taxon>Hexapoda</taxon>
        <taxon>Insecta</taxon>
        <taxon>Pterygota</taxon>
        <taxon>Neoptera</taxon>
        <taxon>Endopterygota</taxon>
        <taxon>Coleoptera</taxon>
        <taxon>Polyphaga</taxon>
        <taxon>Elateriformia</taxon>
        <taxon>Elateroidea</taxon>
        <taxon>Elateridae</taxon>
        <taxon>Agrypninae</taxon>
        <taxon>Pyrophorini</taxon>
        <taxon>Ignelater</taxon>
    </lineage>
</organism>
<sequence length="553" mass="62636">MDAPTFHEFIKFLAQRCKILESSAKHSDPRPNYTRKNDSKTFLCSNINNKPMQSSKHKDTHCPFCKSVHTIYHCEKFKNLLVKARYDKILRLKLCLNCLRFGTPTQIANRAVARHVVKDNTLLHRDSKKSAASQTNCETQGQGTDVVEQISQINNQISLPQNLSHPRNRTHPLLPTALVNVHDQSNQPIVCKLPLQPTNTQLGTTEEVAISRLLSMKCKFLKDSNIKTEYTACMSEYESLGHMTEVPSELKSEMPIYYMPHHSVQKQDSTTTKTRDLINLRNNICNLLQNYGFELRELRSNDDLERLTDSMSSHDLQYTITDNASIKTLGVSSIPSSDQFEYNACNMHPYENVKATKRSILLFIAKIFDPLGLLGLISIRAKLIIQKLWKLQLDWDDQMPVRVQDSSKTNEIYTSDDSTETSYLAINEVEAAEIALLKVAQVQAFPNELTCLQRNQEVGLSSSLKSLAPFLDLSGIMRVSGRLIHFNLSYGQKHQIIIPYSHPLTMLIISYEHRRSPHAGAQTTVSFCWAKILAKVGCQALHTSVLPILQGTP</sequence>
<proteinExistence type="predicted"/>
<name>A0A8K0CVU1_IGNLU</name>
<reference evidence="1" key="1">
    <citation type="submission" date="2019-08" db="EMBL/GenBank/DDBJ databases">
        <title>The genome of the North American firefly Photinus pyralis.</title>
        <authorList>
            <consortium name="Photinus pyralis genome working group"/>
            <person name="Fallon T.R."/>
            <person name="Sander Lower S.E."/>
            <person name="Weng J.-K."/>
        </authorList>
    </citation>
    <scope>NUCLEOTIDE SEQUENCE</scope>
    <source>
        <strain evidence="1">TRF0915ILg1</strain>
        <tissue evidence="1">Whole body</tissue>
    </source>
</reference>